<dbReference type="EC" id="3.6.1.7" evidence="2 4"/>
<protein>
    <recommendedName>
        <fullName evidence="2 4">Acylphosphatase</fullName>
        <ecNumber evidence="2 4">3.6.1.7</ecNumber>
    </recommendedName>
</protein>
<accession>A0A1F5KL62</accession>
<dbReference type="STRING" id="1797785.A3B45_04820"/>
<dbReference type="Pfam" id="PF00708">
    <property type="entry name" value="Acylphosphatase"/>
    <property type="match status" value="1"/>
</dbReference>
<evidence type="ECO:0000256" key="5">
    <source>
        <dbReference type="RuleBase" id="RU000553"/>
    </source>
</evidence>
<evidence type="ECO:0000256" key="6">
    <source>
        <dbReference type="RuleBase" id="RU004168"/>
    </source>
</evidence>
<feature type="active site" evidence="4">
    <location>
        <position position="19"/>
    </location>
</feature>
<dbReference type="InterPro" id="IPR020456">
    <property type="entry name" value="Acylphosphatase"/>
</dbReference>
<dbReference type="Gene3D" id="3.30.70.100">
    <property type="match status" value="1"/>
</dbReference>
<dbReference type="InterPro" id="IPR017968">
    <property type="entry name" value="Acylphosphatase_CS"/>
</dbReference>
<dbReference type="EMBL" id="MFDM01000033">
    <property type="protein sequence ID" value="OGE41677.1"/>
    <property type="molecule type" value="Genomic_DNA"/>
</dbReference>
<dbReference type="PANTHER" id="PTHR47268:SF4">
    <property type="entry name" value="ACYLPHOSPHATASE"/>
    <property type="match status" value="1"/>
</dbReference>
<dbReference type="AlphaFoldDB" id="A0A1F5KL62"/>
<dbReference type="PROSITE" id="PS00150">
    <property type="entry name" value="ACYLPHOSPHATASE_1"/>
    <property type="match status" value="1"/>
</dbReference>
<evidence type="ECO:0000313" key="8">
    <source>
        <dbReference type="EMBL" id="OGE41677.1"/>
    </source>
</evidence>
<evidence type="ECO:0000259" key="7">
    <source>
        <dbReference type="PROSITE" id="PS51160"/>
    </source>
</evidence>
<name>A0A1F5KL62_9BACT</name>
<dbReference type="PROSITE" id="PS51160">
    <property type="entry name" value="ACYLPHOSPHATASE_3"/>
    <property type="match status" value="1"/>
</dbReference>
<feature type="domain" description="Acylphosphatase-like" evidence="7">
    <location>
        <begin position="4"/>
        <end position="89"/>
    </location>
</feature>
<gene>
    <name evidence="8" type="ORF">A3B45_04820</name>
</gene>
<dbReference type="InterPro" id="IPR001792">
    <property type="entry name" value="Acylphosphatase-like_dom"/>
</dbReference>
<dbReference type="PANTHER" id="PTHR47268">
    <property type="entry name" value="ACYLPHOSPHATASE"/>
    <property type="match status" value="1"/>
</dbReference>
<keyword evidence="4 5" id="KW-0378">Hydrolase</keyword>
<evidence type="ECO:0000256" key="4">
    <source>
        <dbReference type="PROSITE-ProRule" id="PRU00520"/>
    </source>
</evidence>
<reference evidence="8 9" key="1">
    <citation type="journal article" date="2016" name="Nat. Commun.">
        <title>Thousands of microbial genomes shed light on interconnected biogeochemical processes in an aquifer system.</title>
        <authorList>
            <person name="Anantharaman K."/>
            <person name="Brown C.T."/>
            <person name="Hug L.A."/>
            <person name="Sharon I."/>
            <person name="Castelle C.J."/>
            <person name="Probst A.J."/>
            <person name="Thomas B.C."/>
            <person name="Singh A."/>
            <person name="Wilkins M.J."/>
            <person name="Karaoz U."/>
            <person name="Brodie E.L."/>
            <person name="Williams K.H."/>
            <person name="Hubbard S.S."/>
            <person name="Banfield J.F."/>
        </authorList>
    </citation>
    <scope>NUCLEOTIDE SEQUENCE [LARGE SCALE GENOMIC DNA]</scope>
</reference>
<dbReference type="Proteomes" id="UP000178565">
    <property type="component" value="Unassembled WGS sequence"/>
</dbReference>
<evidence type="ECO:0000313" key="9">
    <source>
        <dbReference type="Proteomes" id="UP000178565"/>
    </source>
</evidence>
<proteinExistence type="inferred from homology"/>
<dbReference type="GO" id="GO:0003998">
    <property type="term" value="F:acylphosphatase activity"/>
    <property type="evidence" value="ECO:0007669"/>
    <property type="project" value="UniProtKB-EC"/>
</dbReference>
<comment type="catalytic activity">
    <reaction evidence="3 4 5">
        <text>an acyl phosphate + H2O = a carboxylate + phosphate + H(+)</text>
        <dbReference type="Rhea" id="RHEA:14965"/>
        <dbReference type="ChEBI" id="CHEBI:15377"/>
        <dbReference type="ChEBI" id="CHEBI:15378"/>
        <dbReference type="ChEBI" id="CHEBI:29067"/>
        <dbReference type="ChEBI" id="CHEBI:43474"/>
        <dbReference type="ChEBI" id="CHEBI:59918"/>
        <dbReference type="EC" id="3.6.1.7"/>
    </reaction>
</comment>
<evidence type="ECO:0000256" key="1">
    <source>
        <dbReference type="ARBA" id="ARBA00005614"/>
    </source>
</evidence>
<sequence length="89" mass="10385">MYKHTNLKIYGRVQGVFFRYTAKEKADEFAVTGFARNEEDGSVYIEAEGEEENLDKFTDWCKKGPSLAKVERVDVTESELKNFTRFEVF</sequence>
<dbReference type="SUPFAM" id="SSF54975">
    <property type="entry name" value="Acylphosphatase/BLUF domain-like"/>
    <property type="match status" value="1"/>
</dbReference>
<dbReference type="InterPro" id="IPR036046">
    <property type="entry name" value="Acylphosphatase-like_dom_sf"/>
</dbReference>
<evidence type="ECO:0000256" key="2">
    <source>
        <dbReference type="ARBA" id="ARBA00012150"/>
    </source>
</evidence>
<comment type="caution">
    <text evidence="8">The sequence shown here is derived from an EMBL/GenBank/DDBJ whole genome shotgun (WGS) entry which is preliminary data.</text>
</comment>
<dbReference type="PROSITE" id="PS00151">
    <property type="entry name" value="ACYLPHOSPHATASE_2"/>
    <property type="match status" value="1"/>
</dbReference>
<feature type="active site" evidence="4">
    <location>
        <position position="37"/>
    </location>
</feature>
<organism evidence="8 9">
    <name type="scientific">Candidatus Daviesbacteria bacterium RIFCSPLOWO2_01_FULL_39_12</name>
    <dbReference type="NCBI Taxonomy" id="1797785"/>
    <lineage>
        <taxon>Bacteria</taxon>
        <taxon>Candidatus Daviesiibacteriota</taxon>
    </lineage>
</organism>
<evidence type="ECO:0000256" key="3">
    <source>
        <dbReference type="ARBA" id="ARBA00047645"/>
    </source>
</evidence>
<comment type="similarity">
    <text evidence="1 6">Belongs to the acylphosphatase family.</text>
</comment>